<sequence>MKSVNGLPDRSEIIFGNVMDAKTRRRARRARNRYARRFGDDASATYHLAARDLPTIGTLLDIRELVLSESDAPLDIIADAKAGRHMLQTERSPIGSDRKPVVIGNIRMGYGHYRIAIAMASAARAMGFTPYWFDLVSHAKTTGAKVIAAQNELYSQGSRLSQRFSLFNRLIWEPLNTEGFRKLSYNAIDQKKSELMVPIFQDLPQDVPYVGTHAWPSQAAVHAGLTHVVNAIPDNWPMALHLAEGSIHAVQTPGAYLGYRMLRGMAPTRSLRQMPRKDICETGHYVDHEIVSNIDIDCARRRERLLGGSPIRYLITIGGAGAQTELVAAIIEHLLPAARRGDALLLINAGDHGKVWKRLEQLVDGLASSAVRHFGDFREVMSFADLCLAEDQTELSGIHAFFDQDIFAAVYSTNLLMRGCDLLITKPSELSFYPVPKLMVHRIGGHEAWGAIRTAELGDGTYEIDDTREVLSVIDAMQADRTLISRMCDAIIRANAQHVYDGAYRVINLATTGLG</sequence>
<protein>
    <recommendedName>
        <fullName evidence="5">Glycosyl transferase family 28 C-terminal domain-containing protein</fullName>
    </recommendedName>
</protein>
<gene>
    <name evidence="3" type="ordered locus">Corgl_1387</name>
</gene>
<dbReference type="InterPro" id="IPR054217">
    <property type="entry name" value="DUF6937"/>
</dbReference>
<organism evidence="3 4">
    <name type="scientific">Coriobacterium glomerans (strain ATCC 49209 / DSM 20642 / JCM 10262 / PW2)</name>
    <dbReference type="NCBI Taxonomy" id="700015"/>
    <lineage>
        <taxon>Bacteria</taxon>
        <taxon>Bacillati</taxon>
        <taxon>Actinomycetota</taxon>
        <taxon>Coriobacteriia</taxon>
        <taxon>Coriobacteriales</taxon>
        <taxon>Coriobacteriaceae</taxon>
        <taxon>Coriobacterium</taxon>
    </lineage>
</organism>
<dbReference type="Proteomes" id="UP000006851">
    <property type="component" value="Chromosome"/>
</dbReference>
<dbReference type="HOGENOM" id="CLU_037384_0_0_11"/>
<dbReference type="EMBL" id="CP002628">
    <property type="protein sequence ID" value="AEB07488.1"/>
    <property type="molecule type" value="Genomic_DNA"/>
</dbReference>
<proteinExistence type="predicted"/>
<evidence type="ECO:0008006" key="5">
    <source>
        <dbReference type="Google" id="ProtNLM"/>
    </source>
</evidence>
<evidence type="ECO:0000259" key="1">
    <source>
        <dbReference type="Pfam" id="PF22052"/>
    </source>
</evidence>
<dbReference type="STRING" id="700015.Corgl_1387"/>
<keyword evidence="4" id="KW-1185">Reference proteome</keyword>
<dbReference type="InterPro" id="IPR054218">
    <property type="entry name" value="DUF6938"/>
</dbReference>
<dbReference type="KEGG" id="cgo:Corgl_1387"/>
<dbReference type="RefSeq" id="WP_013709230.1">
    <property type="nucleotide sequence ID" value="NC_015389.1"/>
</dbReference>
<dbReference type="eggNOG" id="ENOG502Z7YV">
    <property type="taxonomic scope" value="Bacteria"/>
</dbReference>
<feature type="domain" description="DUF6938" evidence="2">
    <location>
        <begin position="274"/>
        <end position="511"/>
    </location>
</feature>
<accession>F2NAN2</accession>
<dbReference type="Pfam" id="PF22052">
    <property type="entry name" value="DUF6937"/>
    <property type="match status" value="1"/>
</dbReference>
<dbReference type="AlphaFoldDB" id="F2NAN2"/>
<dbReference type="OrthoDB" id="1550579at2"/>
<feature type="domain" description="DUF6937" evidence="1">
    <location>
        <begin position="13"/>
        <end position="261"/>
    </location>
</feature>
<name>F2NAN2_CORGP</name>
<evidence type="ECO:0000313" key="4">
    <source>
        <dbReference type="Proteomes" id="UP000006851"/>
    </source>
</evidence>
<dbReference type="Pfam" id="PF22053">
    <property type="entry name" value="DUF6938"/>
    <property type="match status" value="1"/>
</dbReference>
<reference evidence="4" key="1">
    <citation type="journal article" date="2013" name="Stand. Genomic Sci.">
        <title>Complete genome sequence of Coriobacterium glomerans type strain (PW2(T)) from the midgut of Pyrrhocoris apterus L. (red soldier bug).</title>
        <authorList>
            <person name="Stackebrandt E."/>
            <person name="Zeytun A."/>
            <person name="Lapidus A."/>
            <person name="Nolan M."/>
            <person name="Lucas S."/>
            <person name="Hammon N."/>
            <person name="Deshpande S."/>
            <person name="Cheng J.F."/>
            <person name="Tapia R."/>
            <person name="Goodwin L.A."/>
            <person name="Pitluck S."/>
            <person name="Liolios K."/>
            <person name="Pagani I."/>
            <person name="Ivanova N."/>
            <person name="Mavromatis K."/>
            <person name="Mikhailova N."/>
            <person name="Huntemann M."/>
            <person name="Pati A."/>
            <person name="Chen A."/>
            <person name="Palaniappan K."/>
            <person name="Chang Y.J."/>
            <person name="Land M."/>
            <person name="Hauser L."/>
            <person name="Rohde M."/>
            <person name="Pukall R."/>
            <person name="Goker M."/>
            <person name="Detter J.C."/>
            <person name="Woyke T."/>
            <person name="Bristow J."/>
            <person name="Eisen J.A."/>
            <person name="Markowitz V."/>
            <person name="Hugenholtz P."/>
            <person name="Kyrpides N.C."/>
            <person name="Klenk H.P."/>
        </authorList>
    </citation>
    <scope>NUCLEOTIDE SEQUENCE</scope>
    <source>
        <strain evidence="4">ATCC 49209 / DSM 20642 / JCM 10262 / PW2</strain>
    </source>
</reference>
<evidence type="ECO:0000313" key="3">
    <source>
        <dbReference type="EMBL" id="AEB07488.1"/>
    </source>
</evidence>
<evidence type="ECO:0000259" key="2">
    <source>
        <dbReference type="Pfam" id="PF22053"/>
    </source>
</evidence>